<dbReference type="OrthoDB" id="8068875at2759"/>
<feature type="compositionally biased region" description="Basic and acidic residues" evidence="12">
    <location>
        <begin position="2502"/>
        <end position="2523"/>
    </location>
</feature>
<dbReference type="Pfam" id="PF00627">
    <property type="entry name" value="UBA"/>
    <property type="match status" value="1"/>
</dbReference>
<dbReference type="GO" id="GO:0051028">
    <property type="term" value="P:mRNA transport"/>
    <property type="evidence" value="ECO:0007669"/>
    <property type="project" value="UniProtKB-KW"/>
</dbReference>
<dbReference type="Gene3D" id="3.30.2410.10">
    <property type="entry name" value="Hect, E3 ligase catalytic domain"/>
    <property type="match status" value="1"/>
</dbReference>
<feature type="active site" description="Glycyl thioester intermediate" evidence="11">
    <location>
        <position position="3666"/>
    </location>
</feature>
<feature type="domain" description="UBA" evidence="13">
    <location>
        <begin position="1322"/>
        <end position="1362"/>
    </location>
</feature>
<proteinExistence type="inferred from homology"/>
<dbReference type="InterPro" id="IPR010309">
    <property type="entry name" value="E3_Ub_ligase_DUF908"/>
</dbReference>
<dbReference type="FunFam" id="3.90.1750.10:FF:000003">
    <property type="entry name" value="E3 ubiquitin-protein ligase UPL1"/>
    <property type="match status" value="1"/>
</dbReference>
<dbReference type="PANTHER" id="PTHR11254:SF67">
    <property type="entry name" value="E3 UBIQUITIN-PROTEIN LIGASE HUWE1"/>
    <property type="match status" value="1"/>
</dbReference>
<comment type="pathway">
    <text evidence="3">Protein modification; protein ubiquitination.</text>
</comment>
<feature type="compositionally biased region" description="Polar residues" evidence="12">
    <location>
        <begin position="233"/>
        <end position="245"/>
    </location>
</feature>
<feature type="compositionally biased region" description="Polar residues" evidence="12">
    <location>
        <begin position="2850"/>
        <end position="2861"/>
    </location>
</feature>
<evidence type="ECO:0000313" key="16">
    <source>
        <dbReference type="Proteomes" id="UP000027265"/>
    </source>
</evidence>
<feature type="compositionally biased region" description="Acidic residues" evidence="12">
    <location>
        <begin position="2094"/>
        <end position="2107"/>
    </location>
</feature>
<feature type="region of interest" description="Disordered" evidence="12">
    <location>
        <begin position="207"/>
        <end position="264"/>
    </location>
</feature>
<evidence type="ECO:0000259" key="14">
    <source>
        <dbReference type="PROSITE" id="PS50237"/>
    </source>
</evidence>
<comment type="subcellular location">
    <subcellularLocation>
        <location evidence="2">Nucleus</location>
    </subcellularLocation>
</comment>
<feature type="region of interest" description="Disordered" evidence="12">
    <location>
        <begin position="2749"/>
        <end position="2768"/>
    </location>
</feature>
<dbReference type="UniPathway" id="UPA00143"/>
<dbReference type="PROSITE" id="PS50237">
    <property type="entry name" value="HECT"/>
    <property type="match status" value="1"/>
</dbReference>
<dbReference type="SMART" id="SM00165">
    <property type="entry name" value="UBA"/>
    <property type="match status" value="1"/>
</dbReference>
<feature type="region of interest" description="Disordered" evidence="12">
    <location>
        <begin position="1754"/>
        <end position="1789"/>
    </location>
</feature>
<feature type="region of interest" description="Disordered" evidence="12">
    <location>
        <begin position="1297"/>
        <end position="1324"/>
    </location>
</feature>
<feature type="compositionally biased region" description="Basic and acidic residues" evidence="12">
    <location>
        <begin position="2530"/>
        <end position="2539"/>
    </location>
</feature>
<dbReference type="Pfam" id="PF06012">
    <property type="entry name" value="DUF908"/>
    <property type="match status" value="1"/>
</dbReference>
<dbReference type="CDD" id="cd00078">
    <property type="entry name" value="HECTc"/>
    <property type="match status" value="1"/>
</dbReference>
<gene>
    <name evidence="15" type="ORF">JAAARDRAFT_39187</name>
</gene>
<dbReference type="EMBL" id="KL197733">
    <property type="protein sequence ID" value="KDQ53502.1"/>
    <property type="molecule type" value="Genomic_DNA"/>
</dbReference>
<sequence length="3699" mass="405725">MKILHKSKKPVPPHPQVAELIAKLTDTPPEDLPAVLSAIDSWKYPRSDLNAWVSVLNKFDAILEEAIRDYEVDKVQVNEFTPRTKELVAEILRFERLLLENSTNRKIFASYDRINSLLSTSDLDILLLALHLLLRPAQQYSAQPAVAVALSISTPRLLSLAKRWPNLREFDVSLVDLVSPGGRDKIEGLPVEAREVSFSFYRMEGEKDKDKKEETVEEKGKEKAHDVVDAPASQVSSHSQPQSTPRKVHIQSPPPASTGVAAGTTGSNSGAVHVYLDASTLSTKSCMHILADTLDAYSLPPDDKFELLCRIRCAQSLIPSTSATPQTSNTLTTREKLVTARLLAIAIFAHTHSESIAQTSLFLYEPDLTTHISELLSLDRSIPLPVQTAALSALDAIARYRSKISEVLAGVNAGVNHGLLLSLLRHTVVGIADPKSSILAGFVDSLLGFVTYLAGHAVGGSAVVSAGLVPLLIQVIENRLESRLGVVSRVMGLVDGVLYGFGPGAFGVWVGNGGVQVLVGRIEYEVDLDIKAAEGVEGTREVSKSYGQLPVARAAVLKHMLRSLHRMMQSAGTAEGLRGLIDGSILKSIKKIIENRVLFGPSVLPIAINIMATFVHNEPTSLTIIQEAGLPEAFYRAVEVGVEPVIEVIQAIPNAIGALCLNQTGQDQLSARPSIIPGLFSVFTSERHLKVLQEKENAVLIGSAIDELVRHHPWLKTSVFEALRSTLGKIEDMGAEWTPKESEKEWYGLVATAASGELTSNVGVGVDEQSGEGDIPMEGVEVEGDGVEPTAANEASTPAADDSSHKPHDNIVVHYIDILGRFLEGLFQNVQHCRDFISTSDGMARIGRLTALPCLPYGFANSVSSDSMVQVIRTMVEASGNEVLVFMATLVKNSLDETKEFWGEMGKDSRLMDLVDISAENELETNQKFRRLVTLHTRVTLLSEVYATSGYSHSRATSHLLATLMGRNAPDIVSDLGGLHRACVWENIVFKTGLASKGVDLSVSPMPSPMDGFSPSRSTEALVEGTIAAATANGAPMETTADGMLALPVPPSMSAKKEDKKDGPREKNAKAVHHLVKQIPTSLTPFFQAIVKLFYGRRSPDGTQKKQVFESATVVANVLLKHLSTPELDDQLARFAYDTVMLGLITVLLVDDRQSQSTLHTVLLSSFYRVGGVHAIVDICHRFSESIDKLSAVEELTSEAARRELLSAYSGLKVALHLLHPIVSSKPLLESPQTPFVMSRGKSETDPEYFEPINFIVKLRLAALPLMRSIWESSWLVKAPVSLSKSVAHVVLQLAGGSDEESPDSADTPSAGVPPAVSRLAGPDEGSVRQLMDMGFPRSAVERALIRAHNNLNAATEMLLAHPFPFAPDAAEPAEPPAPDADADANEDVQMVAGETVQAEDGASVADSVTAQASASPTPQPQPVVDVQGVGWKEPTKTTEEWRKELREARIPLKAQLGRQALQLVDEHPSLIFEVRQAFVGKSGSYQEESVRHLIEDVKKFSPSAYDVHEQPLAVRFRLLALVLNETPSIVPVSGVDGKNLMDVLLALLLANPVTMEAGQPTVPKWLASHLLVAEALLIMAEEPCTFSLPKENELIPHEQLFVGPAYSEARSMIFDFCLRLLASPDLPRDEMLSSLRLLVLLTRDFKLATQFAQRDAIRLLFQCLKSPGISQMAGSRSYVMIILRHIIEDQDALRNVMRQETKRFLSQPRTRVVDVPNFVKHCGSLALRDTQTFLQVVESSCLLTQPFSSRHITLKQESANTDQKDPQSPSKETGMEVDSSTTQTSSIPSLEPMLHYLIGELLDTVKATPGHHFDATTSEPSEERGSQIASIQGGGQPSSADATQSKTPAQSPEEPVDYSYCSFLMQCLTELLFSYDSCKTAFLSYSPKRRTHSTTKDSAIKHRPAALHFLLSELISFGTIHAHPDADARKRIMLCNWAMSIVVALCVDSSSGHDLKDVPHDLVTVRKTVLEAVSRAIKDLPASESTDARYGRLLALADLCYRLLTVRFNAQNRKGQDENPTHIGKVMLEKNFVATLTVALGEVDLNYPNVRNLVTALLRPLEHLSKIAIRMSRASDKTKEDSRSSKTGNSEEMGSDDDDDDEEEVIDSDREETPDVYRTSSLGMYSGEMDDVRYSSEDEMEEDEEDEDEDVEMDFGEETGSEDTSIADDEANEEALEDGSGESEDGWEGAAEEDEEGLVENDEDIEGDDGDDDEVDDDGEERIVWQNVPVGDGMGHDLGDEGEEEDMDGNGGAIHDEADEEPEVVSDDENFDELGILEANEGDPSGADDILGFAGGIMEAPEIVYATRSRRRGGEDDMAVFGRDNNSVAAGPEATTHPLLLDASTVPPQTPSQGRGSRRSQRSDQYGDLLQQIEEIVGEGAIQLLHHVVAPLAGATAGAIRVNGTLVSVAGGALSRQNRGPGMSASLRLERAPRETRPRNREFDPLLTIQRWSEECKILHGRFVPERLTKLYNHVILTLLPAAVEAVKEAKLKEEREMARREAEAKKAEEEAAAKEKEKEAQSAEEPSVETHTHRVEEVGGAGQEAPMVIDQTADVDTEMHDAPIEPSSGSTDRPDNEPAPTPVPQASESVADAGPSTATDEPVQAPQRITVMIHGSPVDITDTGIDPDFLEALPDDMREEVLNQHVREQRASRVERLPDSQISPEFLDALPPEIRAEIIQQENIERARHRPDVTAPATGAGPAEIDPASFIASLDPTLRQMVLLESEDGFIQTLPSHMIAEAGLYREGSHRRQPPPPVARTASRTLPARRMPTPRDAIQLLDKSGIAVMVRLLFFPHVLKKTLLFQVLVNLCENAKTRTELFNLLLNILQDGTGDLASVDKSFSQMSFRSTKSPLQQTPKAAGKQRSGSDYLTTLALPQHEAVPDVIAQRCLDALTYIVNSNDLFSLFFLTEHELPVSLRKSASKKGKGKEKQAAQTYYPLVLLLGLLDKQSLLKTASIMESVVGLLATISRPLSSLKDAEKKAIDATTNPPAPASTLGTDSIPAAQPSSLSSTQQNAAPDSAALLAEQQISQPPPQLPEPPLQSSLEPLKPPPTTDPTLEEKMLLANPPQIPHAVLRLVVNILTAGDCSGRTFQQSLALIQHLSYVPDAREVIAQELKSRAQEFGQLLNSDLDELAAVLNDAQGDVLASSVASKFASASSDQAKLLRVLKTIDYMYSPKSGSGTEVDEEKVQAIYDAFRFSPLWRRLGDCLSVIEEKTELEHIATVLLPLIESLMVVCKYVGSKSATGGPVRILRTASSTAMSPRSPATARESMEDLFVTFTDAHRKVLNLMVRNNPSLMSGSFSLLVHNPRVLDFDNKRNYFNQQLHRRPHTREHHGTLQLNVRRHRVFEDSVQYLQRKTGDQMKYGKLSVRFYDEEGVDAGGVTREWFQILARQMFDPNNALFQPCAADRLTYQPNSRSWINPEHLTFFKFVGRVIGKAIYDGRLLDAYFARSLYRQILDKPVDYRDVEWVDPEYYNSLCWILENDPSPLELTFSVEADEFGIMKVIDLKEGGRSIPVTQENKREFVQLSAKYRLYESTKDQIDALMGGFYEIIPKDLVAIFNEQELELLISGTPDIDVDEWRAATDYNGYSSSDPVIVWWWRALKSFNRDERAKVLSFATGTARVPLGGFTELQGVQGTQRFSIHKAYGDTNRLPSAHTCFNQIDLPQYSSYEMLRQQLLLAINEGGEGFGFA</sequence>
<feature type="region of interest" description="Disordered" evidence="12">
    <location>
        <begin position="2502"/>
        <end position="2548"/>
    </location>
</feature>
<dbReference type="SUPFAM" id="SSF46934">
    <property type="entry name" value="UBA-like"/>
    <property type="match status" value="1"/>
</dbReference>
<feature type="compositionally biased region" description="Acidic residues" evidence="12">
    <location>
        <begin position="2138"/>
        <end position="2221"/>
    </location>
</feature>
<protein>
    <recommendedName>
        <fullName evidence="4">HECT-type E3 ubiquitin transferase</fullName>
        <ecNumber evidence="4">2.3.2.26</ecNumber>
    </recommendedName>
</protein>
<dbReference type="InterPro" id="IPR000569">
    <property type="entry name" value="HECT_dom"/>
</dbReference>
<dbReference type="GO" id="GO:0005634">
    <property type="term" value="C:nucleus"/>
    <property type="evidence" value="ECO:0007669"/>
    <property type="project" value="UniProtKB-SubCell"/>
</dbReference>
<dbReference type="PANTHER" id="PTHR11254">
    <property type="entry name" value="HECT DOMAIN UBIQUITIN-PROTEIN LIGASE"/>
    <property type="match status" value="1"/>
</dbReference>
<keyword evidence="8" id="KW-0509">mRNA transport</keyword>
<keyword evidence="5" id="KW-0813">Transport</keyword>
<comment type="similarity">
    <text evidence="10">Belongs to the UPL family. TOM1/PTR1 subfamily.</text>
</comment>
<evidence type="ECO:0000259" key="13">
    <source>
        <dbReference type="PROSITE" id="PS50030"/>
    </source>
</evidence>
<feature type="region of interest" description="Disordered" evidence="12">
    <location>
        <begin position="2984"/>
        <end position="3063"/>
    </location>
</feature>
<dbReference type="CDD" id="cd14270">
    <property type="entry name" value="UBA"/>
    <property type="match status" value="1"/>
</dbReference>
<feature type="compositionally biased region" description="Low complexity" evidence="12">
    <location>
        <begin position="1410"/>
        <end position="1427"/>
    </location>
</feature>
<dbReference type="Proteomes" id="UP000027265">
    <property type="component" value="Unassembled WGS sequence"/>
</dbReference>
<dbReference type="InParanoid" id="A0A067PQC0"/>
<evidence type="ECO:0000256" key="11">
    <source>
        <dbReference type="PROSITE-ProRule" id="PRU00104"/>
    </source>
</evidence>
<dbReference type="Pfam" id="PF06025">
    <property type="entry name" value="DUF913"/>
    <property type="match status" value="1"/>
</dbReference>
<dbReference type="GO" id="GO:0006511">
    <property type="term" value="P:ubiquitin-dependent protein catabolic process"/>
    <property type="evidence" value="ECO:0007669"/>
    <property type="project" value="TreeGrafter"/>
</dbReference>
<dbReference type="PROSITE" id="PS50030">
    <property type="entry name" value="UBA"/>
    <property type="match status" value="1"/>
</dbReference>
<dbReference type="HOGENOM" id="CLU_000215_0_0_1"/>
<dbReference type="FunFam" id="3.30.2410.10:FF:000004">
    <property type="entry name" value="E3 ubiquitin-protein ligase HUWE1, variant"/>
    <property type="match status" value="1"/>
</dbReference>
<dbReference type="InterPro" id="IPR035983">
    <property type="entry name" value="Hect_E3_ubiquitin_ligase"/>
</dbReference>
<keyword evidence="6" id="KW-0808">Transferase</keyword>
<dbReference type="GO" id="GO:0005737">
    <property type="term" value="C:cytoplasm"/>
    <property type="evidence" value="ECO:0007669"/>
    <property type="project" value="TreeGrafter"/>
</dbReference>
<dbReference type="GO" id="GO:0061630">
    <property type="term" value="F:ubiquitin protein ligase activity"/>
    <property type="evidence" value="ECO:0007669"/>
    <property type="project" value="UniProtKB-EC"/>
</dbReference>
<feature type="region of interest" description="Disordered" evidence="12">
    <location>
        <begin position="2562"/>
        <end position="2604"/>
    </location>
</feature>
<evidence type="ECO:0000256" key="7">
    <source>
        <dbReference type="ARBA" id="ARBA00022786"/>
    </source>
</evidence>
<feature type="compositionally biased region" description="Pro residues" evidence="12">
    <location>
        <begin position="3035"/>
        <end position="3044"/>
    </location>
</feature>
<dbReference type="GO" id="GO:0000209">
    <property type="term" value="P:protein polyubiquitination"/>
    <property type="evidence" value="ECO:0007669"/>
    <property type="project" value="TreeGrafter"/>
</dbReference>
<dbReference type="EC" id="2.3.2.26" evidence="4"/>
<feature type="region of interest" description="Disordered" evidence="12">
    <location>
        <begin position="1811"/>
        <end position="1852"/>
    </location>
</feature>
<feature type="compositionally biased region" description="Polar residues" evidence="12">
    <location>
        <begin position="1754"/>
        <end position="1772"/>
    </location>
</feature>
<evidence type="ECO:0000256" key="3">
    <source>
        <dbReference type="ARBA" id="ARBA00004906"/>
    </source>
</evidence>
<evidence type="ECO:0000256" key="12">
    <source>
        <dbReference type="SAM" id="MobiDB-lite"/>
    </source>
</evidence>
<feature type="compositionally biased region" description="Polar residues" evidence="12">
    <location>
        <begin position="3009"/>
        <end position="3021"/>
    </location>
</feature>
<evidence type="ECO:0000256" key="5">
    <source>
        <dbReference type="ARBA" id="ARBA00022448"/>
    </source>
</evidence>
<dbReference type="InterPro" id="IPR015940">
    <property type="entry name" value="UBA"/>
</dbReference>
<feature type="domain" description="HECT" evidence="14">
    <location>
        <begin position="3364"/>
        <end position="3699"/>
    </location>
</feature>
<feature type="region of interest" description="Disordered" evidence="12">
    <location>
        <begin position="2074"/>
        <end position="2268"/>
    </location>
</feature>
<dbReference type="FunCoup" id="A0A067PQC0">
    <property type="interactions" value="770"/>
</dbReference>
<feature type="compositionally biased region" description="Basic and acidic residues" evidence="12">
    <location>
        <begin position="1055"/>
        <end position="1068"/>
    </location>
</feature>
<evidence type="ECO:0000256" key="9">
    <source>
        <dbReference type="ARBA" id="ARBA00023242"/>
    </source>
</evidence>
<feature type="compositionally biased region" description="Polar residues" evidence="12">
    <location>
        <begin position="1779"/>
        <end position="1789"/>
    </location>
</feature>
<keyword evidence="16" id="KW-1185">Reference proteome</keyword>
<dbReference type="Pfam" id="PF00632">
    <property type="entry name" value="HECT"/>
    <property type="match status" value="1"/>
</dbReference>
<evidence type="ECO:0000256" key="10">
    <source>
        <dbReference type="ARBA" id="ARBA00034494"/>
    </source>
</evidence>
<keyword evidence="9" id="KW-0539">Nucleus</keyword>
<evidence type="ECO:0000256" key="6">
    <source>
        <dbReference type="ARBA" id="ARBA00022679"/>
    </source>
</evidence>
<dbReference type="Gene3D" id="3.90.1750.10">
    <property type="entry name" value="Hect, E3 ligase catalytic domains"/>
    <property type="match status" value="1"/>
</dbReference>
<dbReference type="Pfam" id="PF14377">
    <property type="entry name" value="UBM"/>
    <property type="match status" value="3"/>
</dbReference>
<dbReference type="InterPro" id="IPR009060">
    <property type="entry name" value="UBA-like_sf"/>
</dbReference>
<feature type="region of interest" description="Disordered" evidence="12">
    <location>
        <begin position="1049"/>
        <end position="1068"/>
    </location>
</feature>
<evidence type="ECO:0000313" key="15">
    <source>
        <dbReference type="EMBL" id="KDQ53502.1"/>
    </source>
</evidence>
<dbReference type="SUPFAM" id="SSF56204">
    <property type="entry name" value="Hect, E3 ligase catalytic domain"/>
    <property type="match status" value="1"/>
</dbReference>
<evidence type="ECO:0000256" key="8">
    <source>
        <dbReference type="ARBA" id="ARBA00022816"/>
    </source>
</evidence>
<reference evidence="16" key="1">
    <citation type="journal article" date="2014" name="Proc. Natl. Acad. Sci. U.S.A.">
        <title>Extensive sampling of basidiomycete genomes demonstrates inadequacy of the white-rot/brown-rot paradigm for wood decay fungi.</title>
        <authorList>
            <person name="Riley R."/>
            <person name="Salamov A.A."/>
            <person name="Brown D.W."/>
            <person name="Nagy L.G."/>
            <person name="Floudas D."/>
            <person name="Held B.W."/>
            <person name="Levasseur A."/>
            <person name="Lombard V."/>
            <person name="Morin E."/>
            <person name="Otillar R."/>
            <person name="Lindquist E.A."/>
            <person name="Sun H."/>
            <person name="LaButti K.M."/>
            <person name="Schmutz J."/>
            <person name="Jabbour D."/>
            <person name="Luo H."/>
            <person name="Baker S.E."/>
            <person name="Pisabarro A.G."/>
            <person name="Walton J.D."/>
            <person name="Blanchette R.A."/>
            <person name="Henrissat B."/>
            <person name="Martin F."/>
            <person name="Cullen D."/>
            <person name="Hibbett D.S."/>
            <person name="Grigoriev I.V."/>
        </authorList>
    </citation>
    <scope>NUCLEOTIDE SEQUENCE [LARGE SCALE GENOMIC DNA]</scope>
    <source>
        <strain evidence="16">MUCL 33604</strain>
    </source>
</reference>
<dbReference type="STRING" id="933084.A0A067PQC0"/>
<feature type="compositionally biased region" description="Acidic residues" evidence="12">
    <location>
        <begin position="2258"/>
        <end position="2268"/>
    </location>
</feature>
<dbReference type="InterPro" id="IPR050409">
    <property type="entry name" value="E3_ubiq-protein_ligase"/>
</dbReference>
<feature type="compositionally biased region" description="Polar residues" evidence="12">
    <location>
        <begin position="1842"/>
        <end position="1851"/>
    </location>
</feature>
<feature type="region of interest" description="Disordered" evidence="12">
    <location>
        <begin position="1398"/>
        <end position="1427"/>
    </location>
</feature>
<evidence type="ECO:0000256" key="2">
    <source>
        <dbReference type="ARBA" id="ARBA00004123"/>
    </source>
</evidence>
<organism evidence="15 16">
    <name type="scientific">Jaapia argillacea MUCL 33604</name>
    <dbReference type="NCBI Taxonomy" id="933084"/>
    <lineage>
        <taxon>Eukaryota</taxon>
        <taxon>Fungi</taxon>
        <taxon>Dikarya</taxon>
        <taxon>Basidiomycota</taxon>
        <taxon>Agaricomycotina</taxon>
        <taxon>Agaricomycetes</taxon>
        <taxon>Agaricomycetidae</taxon>
        <taxon>Jaapiales</taxon>
        <taxon>Jaapiaceae</taxon>
        <taxon>Jaapia</taxon>
    </lineage>
</organism>
<dbReference type="FunFam" id="3.30.2160.10:FF:000001">
    <property type="entry name" value="E3 ubiquitin-protein ligase NEDD4-like"/>
    <property type="match status" value="1"/>
</dbReference>
<feature type="compositionally biased region" description="Basic and acidic residues" evidence="12">
    <location>
        <begin position="207"/>
        <end position="228"/>
    </location>
</feature>
<feature type="region of interest" description="Disordered" evidence="12">
    <location>
        <begin position="2338"/>
        <end position="2366"/>
    </location>
</feature>
<dbReference type="Gene3D" id="1.10.8.10">
    <property type="entry name" value="DNA helicase RuvA subunit, C-terminal domain"/>
    <property type="match status" value="1"/>
</dbReference>
<dbReference type="InterPro" id="IPR025527">
    <property type="entry name" value="HUWE1/Rev1_UBM"/>
</dbReference>
<dbReference type="Gene3D" id="3.30.2160.10">
    <property type="entry name" value="Hect, E3 ligase catalytic domain"/>
    <property type="match status" value="1"/>
</dbReference>
<feature type="region of interest" description="Disordered" evidence="12">
    <location>
        <begin position="2850"/>
        <end position="2869"/>
    </location>
</feature>
<feature type="compositionally biased region" description="Basic and acidic residues" evidence="12">
    <location>
        <begin position="2074"/>
        <end position="2085"/>
    </location>
</feature>
<comment type="catalytic activity">
    <reaction evidence="1">
        <text>S-ubiquitinyl-[E2 ubiquitin-conjugating enzyme]-L-cysteine + [acceptor protein]-L-lysine = [E2 ubiquitin-conjugating enzyme]-L-cysteine + N(6)-ubiquitinyl-[acceptor protein]-L-lysine.</text>
        <dbReference type="EC" id="2.3.2.26"/>
    </reaction>
</comment>
<keyword evidence="7 11" id="KW-0833">Ubl conjugation pathway</keyword>
<dbReference type="SMART" id="SM00119">
    <property type="entry name" value="HECTc"/>
    <property type="match status" value="1"/>
</dbReference>
<dbReference type="InterPro" id="IPR010314">
    <property type="entry name" value="E3_Ub_ligase_DUF913"/>
</dbReference>
<evidence type="ECO:0000256" key="4">
    <source>
        <dbReference type="ARBA" id="ARBA00012485"/>
    </source>
</evidence>
<name>A0A067PQC0_9AGAM</name>
<evidence type="ECO:0000256" key="1">
    <source>
        <dbReference type="ARBA" id="ARBA00000885"/>
    </source>
</evidence>
<accession>A0A067PQC0</accession>